<dbReference type="PRINTS" id="PR01036">
    <property type="entry name" value="TCRTETB"/>
</dbReference>
<dbReference type="KEGG" id="smal:SMALA_4667"/>
<dbReference type="PROSITE" id="PS00216">
    <property type="entry name" value="SUGAR_TRANSPORT_1"/>
    <property type="match status" value="1"/>
</dbReference>
<evidence type="ECO:0000313" key="8">
    <source>
        <dbReference type="EMBL" id="NIY67641.1"/>
    </source>
</evidence>
<dbReference type="InterPro" id="IPR004638">
    <property type="entry name" value="EmrB-like"/>
</dbReference>
<dbReference type="InterPro" id="IPR011701">
    <property type="entry name" value="MFS"/>
</dbReference>
<evidence type="ECO:0000256" key="4">
    <source>
        <dbReference type="ARBA" id="ARBA00022692"/>
    </source>
</evidence>
<dbReference type="NCBIfam" id="TIGR00711">
    <property type="entry name" value="efflux_EmrB"/>
    <property type="match status" value="1"/>
</dbReference>
<dbReference type="InterPro" id="IPR036259">
    <property type="entry name" value="MFS_trans_sf"/>
</dbReference>
<sequence length="502" mass="51999">MPETAQYVDPRRWKALIFIALAQLMVVLDATIVNIALPSAQADLGISDGNRQWVITAYALAFGGLLLFGGRIADLWGRKQTFIVGLLGFAAASAIGGAALNTGMLLGARALQGVFGALLAPSALSLLAVMFTDPKERAKAFGVFGAIAGGGGAVGLILGGVLTEYMDWRWTFFVNIPFAIIAVVGAVAVIREPVESRNSSRLDIPGVILATTGLVALVYGFTRAESDGWTAGLTVGLFIAAAVLLLAFVIVESRVKAPLLPLRVVADRNRGGVYASLALAIIGMFGLFLFLTYYMQIVKGYSPVKTGFAFLPMVAGMITGSTQIGARLMTRVPARRLMGPGFLVASVGMLLLTQIDLDTSYPMLILPGFLLLGLGMGTAFMPAMSLATHGVEPRDAGVASAMVNTSQQVGGAIGTALLNTIAASATTEYAKSHAAGATSRKALELQSMVHGYTSAIWWAVGILVLAAVIAITLVNAGQPENGGAVAGSGDGAAEDAIPVMAH</sequence>
<dbReference type="GO" id="GO:0022857">
    <property type="term" value="F:transmembrane transporter activity"/>
    <property type="evidence" value="ECO:0007669"/>
    <property type="project" value="InterPro"/>
</dbReference>
<dbReference type="InterPro" id="IPR020846">
    <property type="entry name" value="MFS_dom"/>
</dbReference>
<keyword evidence="7" id="KW-0046">Antibiotic resistance</keyword>
<accession>A0A291SVI8</accession>
<evidence type="ECO:0000256" key="2">
    <source>
        <dbReference type="ARBA" id="ARBA00022448"/>
    </source>
</evidence>
<dbReference type="PANTHER" id="PTHR42718:SF46">
    <property type="entry name" value="BLR6921 PROTEIN"/>
    <property type="match status" value="1"/>
</dbReference>
<evidence type="ECO:0000256" key="5">
    <source>
        <dbReference type="ARBA" id="ARBA00022989"/>
    </source>
</evidence>
<comment type="subcellular location">
    <subcellularLocation>
        <location evidence="1">Cell membrane</location>
        <topology evidence="1">Multi-pass membrane protein</topology>
    </subcellularLocation>
</comment>
<dbReference type="PROSITE" id="PS50850">
    <property type="entry name" value="MFS"/>
    <property type="match status" value="1"/>
</dbReference>
<keyword evidence="2" id="KW-0813">Transport</keyword>
<keyword evidence="5" id="KW-1133">Transmembrane helix</keyword>
<dbReference type="PANTHER" id="PTHR42718">
    <property type="entry name" value="MAJOR FACILITATOR SUPERFAMILY MULTIDRUG TRANSPORTER MFSC"/>
    <property type="match status" value="1"/>
</dbReference>
<dbReference type="CDD" id="cd17321">
    <property type="entry name" value="MFS_MMR_MDR_like"/>
    <property type="match status" value="1"/>
</dbReference>
<dbReference type="EMBL" id="JAALLH010000001">
    <property type="protein sequence ID" value="NIY67641.1"/>
    <property type="molecule type" value="Genomic_DNA"/>
</dbReference>
<proteinExistence type="predicted"/>
<dbReference type="AlphaFoldDB" id="A0A291SVI8"/>
<keyword evidence="4" id="KW-0812">Transmembrane</keyword>
<keyword evidence="3" id="KW-1003">Cell membrane</keyword>
<gene>
    <name evidence="8" type="ORF">SMALB_5705</name>
</gene>
<organism evidence="8 9">
    <name type="scientific">Streptomyces malaysiensis</name>
    <dbReference type="NCBI Taxonomy" id="92644"/>
    <lineage>
        <taxon>Bacteria</taxon>
        <taxon>Bacillati</taxon>
        <taxon>Actinomycetota</taxon>
        <taxon>Actinomycetes</taxon>
        <taxon>Kitasatosporales</taxon>
        <taxon>Streptomycetaceae</taxon>
        <taxon>Streptomyces</taxon>
        <taxon>Streptomyces violaceusniger group</taxon>
    </lineage>
</organism>
<protein>
    <submittedName>
        <fullName evidence="8">EmrB/QacA subfamily drug resistance transporter</fullName>
    </submittedName>
</protein>
<reference evidence="8 9" key="1">
    <citation type="submission" date="2020-02" db="EMBL/GenBank/DDBJ databases">
        <title>Streptomyces malaysiensis DSM14702 (JHCC583434, PFL_A843) Genome sequencing and assembly.</title>
        <authorList>
            <person name="Samborskyy M."/>
        </authorList>
    </citation>
    <scope>NUCLEOTIDE SEQUENCE [LARGE SCALE GENOMIC DNA]</scope>
    <source>
        <strain evidence="8 9">DSM 14702</strain>
    </source>
</reference>
<dbReference type="Gene3D" id="1.20.1250.20">
    <property type="entry name" value="MFS general substrate transporter like domains"/>
    <property type="match status" value="1"/>
</dbReference>
<evidence type="ECO:0000256" key="7">
    <source>
        <dbReference type="ARBA" id="ARBA00023251"/>
    </source>
</evidence>
<dbReference type="Proteomes" id="UP000536624">
    <property type="component" value="Unassembled WGS sequence"/>
</dbReference>
<name>A0A291SVI8_STRMQ</name>
<evidence type="ECO:0000313" key="9">
    <source>
        <dbReference type="Proteomes" id="UP000536624"/>
    </source>
</evidence>
<dbReference type="GeneID" id="303175209"/>
<evidence type="ECO:0000256" key="3">
    <source>
        <dbReference type="ARBA" id="ARBA00022475"/>
    </source>
</evidence>
<dbReference type="Gene3D" id="1.20.1720.10">
    <property type="entry name" value="Multidrug resistance protein D"/>
    <property type="match status" value="1"/>
</dbReference>
<evidence type="ECO:0000256" key="6">
    <source>
        <dbReference type="ARBA" id="ARBA00023136"/>
    </source>
</evidence>
<dbReference type="SUPFAM" id="SSF103473">
    <property type="entry name" value="MFS general substrate transporter"/>
    <property type="match status" value="1"/>
</dbReference>
<dbReference type="Pfam" id="PF07690">
    <property type="entry name" value="MFS_1"/>
    <property type="match status" value="1"/>
</dbReference>
<dbReference type="InterPro" id="IPR005829">
    <property type="entry name" value="Sugar_transporter_CS"/>
</dbReference>
<dbReference type="RefSeq" id="WP_069864858.1">
    <property type="nucleotide sequence ID" value="NZ_BAAAHF010000003.1"/>
</dbReference>
<keyword evidence="6" id="KW-0472">Membrane</keyword>
<dbReference type="GO" id="GO:0046677">
    <property type="term" value="P:response to antibiotic"/>
    <property type="evidence" value="ECO:0007669"/>
    <property type="project" value="UniProtKB-KW"/>
</dbReference>
<evidence type="ECO:0000256" key="1">
    <source>
        <dbReference type="ARBA" id="ARBA00004651"/>
    </source>
</evidence>
<dbReference type="GO" id="GO:0005886">
    <property type="term" value="C:plasma membrane"/>
    <property type="evidence" value="ECO:0007669"/>
    <property type="project" value="UniProtKB-SubCell"/>
</dbReference>
<comment type="caution">
    <text evidence="8">The sequence shown here is derived from an EMBL/GenBank/DDBJ whole genome shotgun (WGS) entry which is preliminary data.</text>
</comment>